<comment type="caution">
    <text evidence="4">The sequence shown here is derived from an EMBL/GenBank/DDBJ whole genome shotgun (WGS) entry which is preliminary data.</text>
</comment>
<dbReference type="OrthoDB" id="9764000at2"/>
<dbReference type="Pfam" id="PF05943">
    <property type="entry name" value="VipB"/>
    <property type="match status" value="1"/>
</dbReference>
<keyword evidence="5" id="KW-1185">Reference proteome</keyword>
<name>A0A437P3U8_9HYPH</name>
<dbReference type="PANTHER" id="PTHR35565:SF3">
    <property type="entry name" value="TYPE VI SECRETION SYSTEM SHEATH PROTEIN TSSC1"/>
    <property type="match status" value="1"/>
</dbReference>
<reference evidence="4 5" key="1">
    <citation type="submission" date="2019-01" db="EMBL/GenBank/DDBJ databases">
        <authorList>
            <person name="Chen W.-M."/>
        </authorList>
    </citation>
    <scope>NUCLEOTIDE SEQUENCE [LARGE SCALE GENOMIC DNA]</scope>
    <source>
        <strain evidence="4 5">TER-1</strain>
    </source>
</reference>
<evidence type="ECO:0000313" key="5">
    <source>
        <dbReference type="Proteomes" id="UP000286997"/>
    </source>
</evidence>
<feature type="domain" description="TssC1 C-terminal" evidence="3">
    <location>
        <begin position="400"/>
        <end position="509"/>
    </location>
</feature>
<evidence type="ECO:0000259" key="2">
    <source>
        <dbReference type="Pfam" id="PF05943"/>
    </source>
</evidence>
<feature type="domain" description="TssC1 N-terminal" evidence="2">
    <location>
        <begin position="81"/>
        <end position="388"/>
    </location>
</feature>
<accession>A0A437P3U8</accession>
<evidence type="ECO:0000313" key="4">
    <source>
        <dbReference type="EMBL" id="RVU16930.1"/>
    </source>
</evidence>
<dbReference type="InterPro" id="IPR010269">
    <property type="entry name" value="T6SS_TssC-like"/>
</dbReference>
<evidence type="ECO:0000256" key="1">
    <source>
        <dbReference type="SAM" id="MobiDB-lite"/>
    </source>
</evidence>
<evidence type="ECO:0000259" key="3">
    <source>
        <dbReference type="Pfam" id="PF18945"/>
    </source>
</evidence>
<dbReference type="InterPro" id="IPR044031">
    <property type="entry name" value="TssC1_N"/>
</dbReference>
<dbReference type="PANTHER" id="PTHR35565">
    <property type="entry name" value="CYTOPLASMIC PROTEIN-RELATED"/>
    <property type="match status" value="1"/>
</dbReference>
<dbReference type="Pfam" id="PF18945">
    <property type="entry name" value="VipB_2"/>
    <property type="match status" value="1"/>
</dbReference>
<dbReference type="EMBL" id="SACP01000014">
    <property type="protein sequence ID" value="RVU16930.1"/>
    <property type="molecule type" value="Genomic_DNA"/>
</dbReference>
<protein>
    <submittedName>
        <fullName evidence="4">Type VI secretion system contractile sheath large subunit</fullName>
    </submittedName>
</protein>
<dbReference type="InterPro" id="IPR044032">
    <property type="entry name" value="TssC1_C"/>
</dbReference>
<organism evidence="4 5">
    <name type="scientific">Methylobacterium oryzihabitans</name>
    <dbReference type="NCBI Taxonomy" id="2499852"/>
    <lineage>
        <taxon>Bacteria</taxon>
        <taxon>Pseudomonadati</taxon>
        <taxon>Pseudomonadota</taxon>
        <taxon>Alphaproteobacteria</taxon>
        <taxon>Hyphomicrobiales</taxon>
        <taxon>Methylobacteriaceae</taxon>
        <taxon>Methylobacterium</taxon>
    </lineage>
</organism>
<dbReference type="AlphaFoldDB" id="A0A437P3U8"/>
<dbReference type="RefSeq" id="WP_127730799.1">
    <property type="nucleotide sequence ID" value="NZ_SACP01000014.1"/>
</dbReference>
<sequence>MIPSPASASAPAPPAALVAEPPSEAPAPGLRREAVDRALGRLPSDRLDRFLAATDPAAALREWFGDDLAALPPASLRAAIDRDIALLDEMLTDQLNAVLHHPRFLALEASWRGLAYLCRCVTPASAVRVKALNASWTEIARDFSHAADVEQSALFDKVYNQEFGMPGGQPFGVLLCDYEVRHRPVPSHPVDDVAALASLAGVAAAAFAPAVLGASPHLLGLDDFSDLDRLHGLAGLFRSAEYIRYERLRQQEDTRFLALVLPRILMRPPHDDVAMPFRYREDRTGLGPDSLCWGSAVYAFGEVLVRAFDRHGWFADICGVRQDEIDHGLVTGVPAPSTEPDAPEVVQRSGTEVVIPAHIEYDLWQLGLMNLNACKDTPYLVFRSGVSIRATPAAAPSPAVVNARISAMLRYMLCVSRFAHYVKVQVRDRVGSYATAQACEGALQQWLHSYSIGNDDAAPEVKARYPLREARVEVREVPGRPGTYACIMHLRPHFQLDQIATTFRLVTDLSLTGRAALPSFGSRS</sequence>
<feature type="region of interest" description="Disordered" evidence="1">
    <location>
        <begin position="1"/>
        <end position="29"/>
    </location>
</feature>
<dbReference type="NCBIfam" id="TIGR03355">
    <property type="entry name" value="VI_chp_2"/>
    <property type="match status" value="1"/>
</dbReference>
<proteinExistence type="predicted"/>
<dbReference type="Proteomes" id="UP000286997">
    <property type="component" value="Unassembled WGS sequence"/>
</dbReference>
<feature type="compositionally biased region" description="Low complexity" evidence="1">
    <location>
        <begin position="1"/>
        <end position="28"/>
    </location>
</feature>
<gene>
    <name evidence="4" type="primary">tssC</name>
    <name evidence="4" type="ORF">EOE48_15850</name>
</gene>